<name>A0A1M7TP71_9FIRM</name>
<sequence>MRKWSIVFLSLLLLLTPLTALGATNQVTSSEMVQPYAYQLIADGGCQLSNNGNGNISISGDTSTYSPVTEVGLTLNLQYLSNGNWYTLQSYSYTANNASYKSGGQKLSVSQGYYYRVLAEHTAYNGSTYETGFSYTEAVYVQ</sequence>
<keyword evidence="3" id="KW-1185">Reference proteome</keyword>
<organism evidence="2 3">
    <name type="scientific">Desulfitobacterium chlororespirans DSM 11544</name>
    <dbReference type="NCBI Taxonomy" id="1121395"/>
    <lineage>
        <taxon>Bacteria</taxon>
        <taxon>Bacillati</taxon>
        <taxon>Bacillota</taxon>
        <taxon>Clostridia</taxon>
        <taxon>Eubacteriales</taxon>
        <taxon>Desulfitobacteriaceae</taxon>
        <taxon>Desulfitobacterium</taxon>
    </lineage>
</organism>
<feature type="chain" id="PRO_5012093815" evidence="1">
    <location>
        <begin position="23"/>
        <end position="142"/>
    </location>
</feature>
<evidence type="ECO:0000256" key="1">
    <source>
        <dbReference type="SAM" id="SignalP"/>
    </source>
</evidence>
<reference evidence="3" key="1">
    <citation type="submission" date="2016-12" db="EMBL/GenBank/DDBJ databases">
        <authorList>
            <person name="Varghese N."/>
            <person name="Submissions S."/>
        </authorList>
    </citation>
    <scope>NUCLEOTIDE SEQUENCE [LARGE SCALE GENOMIC DNA]</scope>
    <source>
        <strain evidence="3">DSM 11544</strain>
    </source>
</reference>
<dbReference type="Proteomes" id="UP000184010">
    <property type="component" value="Unassembled WGS sequence"/>
</dbReference>
<dbReference type="EMBL" id="FRDN01000007">
    <property type="protein sequence ID" value="SHN72490.1"/>
    <property type="molecule type" value="Genomic_DNA"/>
</dbReference>
<keyword evidence="1" id="KW-0732">Signal</keyword>
<evidence type="ECO:0000313" key="2">
    <source>
        <dbReference type="EMBL" id="SHN72490.1"/>
    </source>
</evidence>
<dbReference type="RefSeq" id="WP_072772740.1">
    <property type="nucleotide sequence ID" value="NZ_FRDN01000007.1"/>
</dbReference>
<evidence type="ECO:0000313" key="3">
    <source>
        <dbReference type="Proteomes" id="UP000184010"/>
    </source>
</evidence>
<protein>
    <submittedName>
        <fullName evidence="2">Uncharacterized protein</fullName>
    </submittedName>
</protein>
<proteinExistence type="predicted"/>
<accession>A0A1M7TP71</accession>
<gene>
    <name evidence="2" type="ORF">SAMN02745215_02313</name>
</gene>
<dbReference type="STRING" id="1121395.SAMN02745215_02313"/>
<feature type="signal peptide" evidence="1">
    <location>
        <begin position="1"/>
        <end position="22"/>
    </location>
</feature>
<dbReference type="AlphaFoldDB" id="A0A1M7TP71"/>